<dbReference type="STRING" id="1076551.HA48_09210"/>
<dbReference type="AlphaFoldDB" id="A0A1X1DAF7"/>
<dbReference type="RefSeq" id="WP_128600832.1">
    <property type="nucleotide sequence ID" value="NZ_MLFS01000020.1"/>
</dbReference>
<dbReference type="EMBL" id="MLFS01000020">
    <property type="protein sequence ID" value="ORM73481.1"/>
    <property type="molecule type" value="Genomic_DNA"/>
</dbReference>
<protein>
    <submittedName>
        <fullName evidence="1">Uncharacterized protein</fullName>
    </submittedName>
</protein>
<gene>
    <name evidence="1" type="ORF">HA48_09210</name>
</gene>
<dbReference type="Proteomes" id="UP000193104">
    <property type="component" value="Unassembled WGS sequence"/>
</dbReference>
<organism evidence="1 2">
    <name type="scientific">Pantoea wallisii</name>
    <dbReference type="NCBI Taxonomy" id="1076551"/>
    <lineage>
        <taxon>Bacteria</taxon>
        <taxon>Pseudomonadati</taxon>
        <taxon>Pseudomonadota</taxon>
        <taxon>Gammaproteobacteria</taxon>
        <taxon>Enterobacterales</taxon>
        <taxon>Erwiniaceae</taxon>
        <taxon>Pantoea</taxon>
    </lineage>
</organism>
<accession>A0A1X1DAF7</accession>
<keyword evidence="2" id="KW-1185">Reference proteome</keyword>
<evidence type="ECO:0000313" key="1">
    <source>
        <dbReference type="EMBL" id="ORM73481.1"/>
    </source>
</evidence>
<evidence type="ECO:0000313" key="2">
    <source>
        <dbReference type="Proteomes" id="UP000193104"/>
    </source>
</evidence>
<dbReference type="OrthoDB" id="6773069at2"/>
<reference evidence="1 2" key="1">
    <citation type="journal article" date="2017" name="Antonie Van Leeuwenhoek">
        <title>Phylogenomic resolution of the bacterial genus Pantoea and its relationship with Erwinia and Tatumella.</title>
        <authorList>
            <person name="Palmer M."/>
            <person name="Steenkamp E.T."/>
            <person name="Coetzee M.P."/>
            <person name="Chan W.Y."/>
            <person name="van Zyl E."/>
            <person name="De Maayer P."/>
            <person name="Coutinho T.A."/>
            <person name="Blom J."/>
            <person name="Smits T.H."/>
            <person name="Duffy B."/>
            <person name="Venter S.N."/>
        </authorList>
    </citation>
    <scope>NUCLEOTIDE SEQUENCE [LARGE SCALE GENOMIC DNA]</scope>
    <source>
        <strain evidence="1 2">LMG 26277</strain>
    </source>
</reference>
<sequence length="59" mass="6743">MALEGYLSQRLRIVTLLLQPAFWGACMLRERAEIMTWTPGLVADYVRMLKKTLGGYPGR</sequence>
<name>A0A1X1DAF7_9GAMM</name>
<comment type="caution">
    <text evidence="1">The sequence shown here is derived from an EMBL/GenBank/DDBJ whole genome shotgun (WGS) entry which is preliminary data.</text>
</comment>
<proteinExistence type="predicted"/>